<dbReference type="EMBL" id="CAAE01014681">
    <property type="protein sequence ID" value="CAG02288.1"/>
    <property type="molecule type" value="Genomic_DNA"/>
</dbReference>
<dbReference type="AlphaFoldDB" id="Q4SAP4"/>
<gene>
    <name evidence="1" type="ORF">GSTENG00021343001</name>
</gene>
<sequence>MPARGAALCEIRPRFHLSRCIKFASPRSRERADLLGSTYAPRKLHVHTHLAARPPSLRSDLYQSHSPCRRHAPAGQCVELQRTGRERLGC</sequence>
<reference evidence="1" key="2">
    <citation type="submission" date="2004-02" db="EMBL/GenBank/DDBJ databases">
        <authorList>
            <consortium name="Genoscope"/>
            <consortium name="Whitehead Institute Centre for Genome Research"/>
        </authorList>
    </citation>
    <scope>NUCLEOTIDE SEQUENCE</scope>
</reference>
<evidence type="ECO:0000313" key="1">
    <source>
        <dbReference type="EMBL" id="CAG02288.1"/>
    </source>
</evidence>
<name>Q4SAP4_TETNG</name>
<comment type="caution">
    <text evidence="1">The sequence shown here is derived from an EMBL/GenBank/DDBJ whole genome shotgun (WGS) entry which is preliminary data.</text>
</comment>
<dbReference type="KEGG" id="tng:GSTEN00021343G001"/>
<reference evidence="1" key="1">
    <citation type="journal article" date="2004" name="Nature">
        <title>Genome duplication in the teleost fish Tetraodon nigroviridis reveals the early vertebrate proto-karyotype.</title>
        <authorList>
            <person name="Jaillon O."/>
            <person name="Aury J.-M."/>
            <person name="Brunet F."/>
            <person name="Petit J.-L."/>
            <person name="Stange-Thomann N."/>
            <person name="Mauceli E."/>
            <person name="Bouneau L."/>
            <person name="Fischer C."/>
            <person name="Ozouf-Costaz C."/>
            <person name="Bernot A."/>
            <person name="Nicaud S."/>
            <person name="Jaffe D."/>
            <person name="Fisher S."/>
            <person name="Lutfalla G."/>
            <person name="Dossat C."/>
            <person name="Segurens B."/>
            <person name="Dasilva C."/>
            <person name="Salanoubat M."/>
            <person name="Levy M."/>
            <person name="Boudet N."/>
            <person name="Castellano S."/>
            <person name="Anthouard V."/>
            <person name="Jubin C."/>
            <person name="Castelli V."/>
            <person name="Katinka M."/>
            <person name="Vacherie B."/>
            <person name="Biemont C."/>
            <person name="Skalli Z."/>
            <person name="Cattolico L."/>
            <person name="Poulain J."/>
            <person name="De Berardinis V."/>
            <person name="Cruaud C."/>
            <person name="Duprat S."/>
            <person name="Brottier P."/>
            <person name="Coutanceau J.-P."/>
            <person name="Gouzy J."/>
            <person name="Parra G."/>
            <person name="Lardier G."/>
            <person name="Chapple C."/>
            <person name="McKernan K.J."/>
            <person name="McEwan P."/>
            <person name="Bosak S."/>
            <person name="Kellis M."/>
            <person name="Volff J.-N."/>
            <person name="Guigo R."/>
            <person name="Zody M.C."/>
            <person name="Mesirov J."/>
            <person name="Lindblad-Toh K."/>
            <person name="Birren B."/>
            <person name="Nusbaum C."/>
            <person name="Kahn D."/>
            <person name="Robinson-Rechavi M."/>
            <person name="Laudet V."/>
            <person name="Schachter V."/>
            <person name="Quetier F."/>
            <person name="Saurin W."/>
            <person name="Scarpelli C."/>
            <person name="Wincker P."/>
            <person name="Lander E.S."/>
            <person name="Weissenbach J."/>
            <person name="Roest Crollius H."/>
        </authorList>
    </citation>
    <scope>NUCLEOTIDE SEQUENCE [LARGE SCALE GENOMIC DNA]</scope>
</reference>
<proteinExistence type="predicted"/>
<accession>Q4SAP4</accession>
<organism evidence="1">
    <name type="scientific">Tetraodon nigroviridis</name>
    <name type="common">Spotted green pufferfish</name>
    <name type="synonym">Chelonodon nigroviridis</name>
    <dbReference type="NCBI Taxonomy" id="99883"/>
    <lineage>
        <taxon>Eukaryota</taxon>
        <taxon>Metazoa</taxon>
        <taxon>Chordata</taxon>
        <taxon>Craniata</taxon>
        <taxon>Vertebrata</taxon>
        <taxon>Euteleostomi</taxon>
        <taxon>Actinopterygii</taxon>
        <taxon>Neopterygii</taxon>
        <taxon>Teleostei</taxon>
        <taxon>Neoteleostei</taxon>
        <taxon>Acanthomorphata</taxon>
        <taxon>Eupercaria</taxon>
        <taxon>Tetraodontiformes</taxon>
        <taxon>Tetradontoidea</taxon>
        <taxon>Tetraodontidae</taxon>
        <taxon>Tetraodon</taxon>
    </lineage>
</organism>
<protein>
    <submittedName>
        <fullName evidence="1">(spotted green pufferfish) hypothetical protein</fullName>
    </submittedName>
</protein>